<dbReference type="Proteomes" id="UP000584867">
    <property type="component" value="Unassembled WGS sequence"/>
</dbReference>
<comment type="caution">
    <text evidence="2">The sequence shown here is derived from an EMBL/GenBank/DDBJ whole genome shotgun (WGS) entry which is preliminary data.</text>
</comment>
<evidence type="ECO:0000313" key="2">
    <source>
        <dbReference type="EMBL" id="MBB5065391.1"/>
    </source>
</evidence>
<keyword evidence="1" id="KW-0812">Transmembrane</keyword>
<evidence type="ECO:0000256" key="1">
    <source>
        <dbReference type="SAM" id="Phobius"/>
    </source>
</evidence>
<keyword evidence="1" id="KW-1133">Transmembrane helix</keyword>
<organism evidence="2 3">
    <name type="scientific">Granulicella mallensis</name>
    <dbReference type="NCBI Taxonomy" id="940614"/>
    <lineage>
        <taxon>Bacteria</taxon>
        <taxon>Pseudomonadati</taxon>
        <taxon>Acidobacteriota</taxon>
        <taxon>Terriglobia</taxon>
        <taxon>Terriglobales</taxon>
        <taxon>Acidobacteriaceae</taxon>
        <taxon>Granulicella</taxon>
    </lineage>
</organism>
<evidence type="ECO:0000313" key="3">
    <source>
        <dbReference type="Proteomes" id="UP000584867"/>
    </source>
</evidence>
<gene>
    <name evidence="2" type="ORF">HDF15_003759</name>
</gene>
<protein>
    <recommendedName>
        <fullName evidence="4">Transmembrane protein</fullName>
    </recommendedName>
</protein>
<dbReference type="RefSeq" id="WP_184258039.1">
    <property type="nucleotide sequence ID" value="NZ_JACHIO010000016.1"/>
</dbReference>
<feature type="transmembrane region" description="Helical" evidence="1">
    <location>
        <begin position="55"/>
        <end position="75"/>
    </location>
</feature>
<name>A0A7W7ZSP2_9BACT</name>
<keyword evidence="1" id="KW-0472">Membrane</keyword>
<reference evidence="2 3" key="1">
    <citation type="submission" date="2020-08" db="EMBL/GenBank/DDBJ databases">
        <title>Genomic Encyclopedia of Type Strains, Phase IV (KMG-V): Genome sequencing to study the core and pangenomes of soil and plant-associated prokaryotes.</title>
        <authorList>
            <person name="Whitman W."/>
        </authorList>
    </citation>
    <scope>NUCLEOTIDE SEQUENCE [LARGE SCALE GENOMIC DNA]</scope>
    <source>
        <strain evidence="2 3">X5P3</strain>
    </source>
</reference>
<dbReference type="EMBL" id="JACHIO010000016">
    <property type="protein sequence ID" value="MBB5065391.1"/>
    <property type="molecule type" value="Genomic_DNA"/>
</dbReference>
<accession>A0A7W7ZSP2</accession>
<feature type="transmembrane region" description="Helical" evidence="1">
    <location>
        <begin position="81"/>
        <end position="104"/>
    </location>
</feature>
<evidence type="ECO:0008006" key="4">
    <source>
        <dbReference type="Google" id="ProtNLM"/>
    </source>
</evidence>
<dbReference type="AlphaFoldDB" id="A0A7W7ZSP2"/>
<proteinExistence type="predicted"/>
<sequence length="111" mass="11925">MTTSTHNPQEEFEAAMTRALERSPELPPLAIPMDFAARVAASLPQQRTARPAVRVGRIAAIVAMVVLAIVLFVLAPHASPSFASFTFDIELIVLAQLGAIAYWLSTKAAHS</sequence>